<dbReference type="Proteomes" id="UP000183859">
    <property type="component" value="Chromosome"/>
</dbReference>
<feature type="binding site" evidence="3">
    <location>
        <position position="107"/>
    </location>
    <ligand>
        <name>substrate</name>
    </ligand>
</feature>
<dbReference type="InterPro" id="IPR011042">
    <property type="entry name" value="6-blade_b-propeller_TolB-like"/>
</dbReference>
<sequence length="290" mass="31726">MTSDPFCHPQAAEIFSETCCTLGEGPLWHPTRNQLFWFDIIEKRLLTVQDGAEQSWQFDECVSAAGWVDEMTLIIASASALWQFDIATGARAHIVDLEADQTLTRSNDGRADPWGGFWIGTMGYNAEPGLGAIYRYYHGELRRIVADQTITNAICFAPNRSCAYFTDTTTGKIMRQPLAAGDGWPIGTADVFLDLSGKDFGPDGAIVDTIGRFWNAQWGASRVAVYGADGTLEEIYPVPTSQASCPALGGADFSRLFITTAAEGLDDPDAGRTYHIQTTAKGQREHRVIL</sequence>
<evidence type="ECO:0000259" key="4">
    <source>
        <dbReference type="Pfam" id="PF08450"/>
    </source>
</evidence>
<feature type="domain" description="SMP-30/Gluconolactonase/LRE-like region" evidence="4">
    <location>
        <begin position="22"/>
        <end position="261"/>
    </location>
</feature>
<dbReference type="GO" id="GO:0005509">
    <property type="term" value="F:calcium ion binding"/>
    <property type="evidence" value="ECO:0007669"/>
    <property type="project" value="TreeGrafter"/>
</dbReference>
<dbReference type="STRING" id="1844006.PhaeoP97_02458"/>
<organism evidence="5 6">
    <name type="scientific">Phaeobacter porticola</name>
    <dbReference type="NCBI Taxonomy" id="1844006"/>
    <lineage>
        <taxon>Bacteria</taxon>
        <taxon>Pseudomonadati</taxon>
        <taxon>Pseudomonadota</taxon>
        <taxon>Alphaproteobacteria</taxon>
        <taxon>Rhodobacterales</taxon>
        <taxon>Roseobacteraceae</taxon>
        <taxon>Phaeobacter</taxon>
    </lineage>
</organism>
<comment type="cofactor">
    <cofactor evidence="3">
        <name>Zn(2+)</name>
        <dbReference type="ChEBI" id="CHEBI:29105"/>
    </cofactor>
    <text evidence="3">Binds 1 divalent metal cation per subunit.</text>
</comment>
<dbReference type="InterPro" id="IPR005511">
    <property type="entry name" value="SMP-30"/>
</dbReference>
<feature type="binding site" evidence="3">
    <location>
        <position position="105"/>
    </location>
    <ligand>
        <name>substrate</name>
    </ligand>
</feature>
<keyword evidence="3" id="KW-0479">Metal-binding</keyword>
<dbReference type="RefSeq" id="WP_072505268.1">
    <property type="nucleotide sequence ID" value="NZ_CP016364.1"/>
</dbReference>
<feature type="binding site" evidence="3">
    <location>
        <position position="203"/>
    </location>
    <ligand>
        <name>a divalent metal cation</name>
        <dbReference type="ChEBI" id="CHEBI:60240"/>
    </ligand>
</feature>
<evidence type="ECO:0000313" key="5">
    <source>
        <dbReference type="EMBL" id="APG47843.1"/>
    </source>
</evidence>
<accession>A0A1L3I6Y1</accession>
<protein>
    <recommendedName>
        <fullName evidence="4">SMP-30/Gluconolactonase/LRE-like region domain-containing protein</fullName>
    </recommendedName>
</protein>
<dbReference type="PANTHER" id="PTHR10907:SF47">
    <property type="entry name" value="REGUCALCIN"/>
    <property type="match status" value="1"/>
</dbReference>
<keyword evidence="6" id="KW-1185">Reference proteome</keyword>
<keyword evidence="3" id="KW-0862">Zinc</keyword>
<dbReference type="SUPFAM" id="SSF63829">
    <property type="entry name" value="Calcium-dependent phosphotriesterase"/>
    <property type="match status" value="1"/>
</dbReference>
<evidence type="ECO:0000256" key="1">
    <source>
        <dbReference type="ARBA" id="ARBA00008853"/>
    </source>
</evidence>
<feature type="active site" description="Proton donor/acceptor" evidence="2">
    <location>
        <position position="203"/>
    </location>
</feature>
<evidence type="ECO:0000256" key="3">
    <source>
        <dbReference type="PIRSR" id="PIRSR605511-2"/>
    </source>
</evidence>
<proteinExistence type="inferred from homology"/>
<dbReference type="Pfam" id="PF08450">
    <property type="entry name" value="SGL"/>
    <property type="match status" value="1"/>
</dbReference>
<dbReference type="Gene3D" id="2.120.10.30">
    <property type="entry name" value="TolB, C-terminal domain"/>
    <property type="match status" value="1"/>
</dbReference>
<dbReference type="PRINTS" id="PR01790">
    <property type="entry name" value="SMP30FAMILY"/>
</dbReference>
<dbReference type="OrthoDB" id="2633250at2"/>
<evidence type="ECO:0000313" key="6">
    <source>
        <dbReference type="Proteomes" id="UP000183859"/>
    </source>
</evidence>
<gene>
    <name evidence="5" type="ORF">PhaeoP97_02458</name>
</gene>
<dbReference type="EMBL" id="CP016364">
    <property type="protein sequence ID" value="APG47843.1"/>
    <property type="molecule type" value="Genomic_DNA"/>
</dbReference>
<dbReference type="GO" id="GO:0004341">
    <property type="term" value="F:gluconolactonase activity"/>
    <property type="evidence" value="ECO:0007669"/>
    <property type="project" value="TreeGrafter"/>
</dbReference>
<dbReference type="GO" id="GO:0019853">
    <property type="term" value="P:L-ascorbic acid biosynthetic process"/>
    <property type="evidence" value="ECO:0007669"/>
    <property type="project" value="TreeGrafter"/>
</dbReference>
<dbReference type="InterPro" id="IPR013658">
    <property type="entry name" value="SGL"/>
</dbReference>
<dbReference type="KEGG" id="php:PhaeoP97_02458"/>
<dbReference type="AlphaFoldDB" id="A0A1L3I6Y1"/>
<feature type="binding site" evidence="3">
    <location>
        <position position="24"/>
    </location>
    <ligand>
        <name>a divalent metal cation</name>
        <dbReference type="ChEBI" id="CHEBI:60240"/>
    </ligand>
</feature>
<reference evidence="6" key="1">
    <citation type="submission" date="2016-07" db="EMBL/GenBank/DDBJ databases">
        <title>Phaeobacter portensis sp. nov., a tropodithietic acid producing bacterium isolated from a German harbor.</title>
        <authorList>
            <person name="Freese H.M."/>
            <person name="Bunk B."/>
            <person name="Breider S."/>
            <person name="Brinkhoff T."/>
        </authorList>
    </citation>
    <scope>NUCLEOTIDE SEQUENCE [LARGE SCALE GENOMIC DNA]</scope>
    <source>
        <strain evidence="6">P97</strain>
    </source>
</reference>
<evidence type="ECO:0000256" key="2">
    <source>
        <dbReference type="PIRSR" id="PIRSR605511-1"/>
    </source>
</evidence>
<name>A0A1L3I6Y1_9RHOB</name>
<comment type="similarity">
    <text evidence="1">Belongs to the SMP-30/CGR1 family.</text>
</comment>
<dbReference type="PANTHER" id="PTHR10907">
    <property type="entry name" value="REGUCALCIN"/>
    <property type="match status" value="1"/>
</dbReference>
<feature type="binding site" evidence="3">
    <location>
        <position position="152"/>
    </location>
    <ligand>
        <name>a divalent metal cation</name>
        <dbReference type="ChEBI" id="CHEBI:60240"/>
    </ligand>
</feature>